<dbReference type="Proteomes" id="UP000887579">
    <property type="component" value="Unplaced"/>
</dbReference>
<evidence type="ECO:0000313" key="1">
    <source>
        <dbReference type="Proteomes" id="UP000887579"/>
    </source>
</evidence>
<dbReference type="WBParaSite" id="ES5_v2.g10089.t1">
    <property type="protein sequence ID" value="ES5_v2.g10089.t1"/>
    <property type="gene ID" value="ES5_v2.g10089"/>
</dbReference>
<reference evidence="2" key="1">
    <citation type="submission" date="2022-11" db="UniProtKB">
        <authorList>
            <consortium name="WormBaseParasite"/>
        </authorList>
    </citation>
    <scope>IDENTIFICATION</scope>
</reference>
<name>A0AC34EZE1_9BILA</name>
<sequence length="83" mass="8769">MLKSPQHKNAETPSKFRTTEGSDGETNNGNCGGNGRKTESKTKQSEGGGGINKGKYGDTINDDTLNDTDCDWGAGEVIYKAGK</sequence>
<accession>A0AC34EZE1</accession>
<proteinExistence type="predicted"/>
<protein>
    <submittedName>
        <fullName evidence="2">Uncharacterized protein</fullName>
    </submittedName>
</protein>
<evidence type="ECO:0000313" key="2">
    <source>
        <dbReference type="WBParaSite" id="ES5_v2.g10089.t1"/>
    </source>
</evidence>
<organism evidence="1 2">
    <name type="scientific">Panagrolaimus sp. ES5</name>
    <dbReference type="NCBI Taxonomy" id="591445"/>
    <lineage>
        <taxon>Eukaryota</taxon>
        <taxon>Metazoa</taxon>
        <taxon>Ecdysozoa</taxon>
        <taxon>Nematoda</taxon>
        <taxon>Chromadorea</taxon>
        <taxon>Rhabditida</taxon>
        <taxon>Tylenchina</taxon>
        <taxon>Panagrolaimomorpha</taxon>
        <taxon>Panagrolaimoidea</taxon>
        <taxon>Panagrolaimidae</taxon>
        <taxon>Panagrolaimus</taxon>
    </lineage>
</organism>